<dbReference type="PANTHER" id="PTHR13484:SF0">
    <property type="entry name" value="PRE-MRNA 3'-END-PROCESSING FACTOR FIP1"/>
    <property type="match status" value="1"/>
</dbReference>
<feature type="compositionally biased region" description="Pro residues" evidence="5">
    <location>
        <begin position="320"/>
        <end position="362"/>
    </location>
</feature>
<feature type="region of interest" description="Disordered" evidence="5">
    <location>
        <begin position="1"/>
        <end position="127"/>
    </location>
</feature>
<comment type="subcellular location">
    <subcellularLocation>
        <location evidence="1">Nucleus</location>
    </subcellularLocation>
</comment>
<evidence type="ECO:0000313" key="11">
    <source>
        <dbReference type="Proteomes" id="UP000285301"/>
    </source>
</evidence>
<organism evidence="7 11">
    <name type="scientific">Dinothrombium tinctorium</name>
    <dbReference type="NCBI Taxonomy" id="1965070"/>
    <lineage>
        <taxon>Eukaryota</taxon>
        <taxon>Metazoa</taxon>
        <taxon>Ecdysozoa</taxon>
        <taxon>Arthropoda</taxon>
        <taxon>Chelicerata</taxon>
        <taxon>Arachnida</taxon>
        <taxon>Acari</taxon>
        <taxon>Acariformes</taxon>
        <taxon>Trombidiformes</taxon>
        <taxon>Prostigmata</taxon>
        <taxon>Anystina</taxon>
        <taxon>Parasitengona</taxon>
        <taxon>Trombidioidea</taxon>
        <taxon>Trombidiidae</taxon>
        <taxon>Dinothrombium</taxon>
    </lineage>
</organism>
<evidence type="ECO:0000256" key="3">
    <source>
        <dbReference type="ARBA" id="ARBA00022664"/>
    </source>
</evidence>
<feature type="compositionally biased region" description="Acidic residues" evidence="5">
    <location>
        <begin position="17"/>
        <end position="26"/>
    </location>
</feature>
<evidence type="ECO:0000256" key="4">
    <source>
        <dbReference type="ARBA" id="ARBA00023242"/>
    </source>
</evidence>
<evidence type="ECO:0000256" key="1">
    <source>
        <dbReference type="ARBA" id="ARBA00004123"/>
    </source>
</evidence>
<feature type="compositionally biased region" description="Basic and acidic residues" evidence="5">
    <location>
        <begin position="412"/>
        <end position="436"/>
    </location>
</feature>
<keyword evidence="4" id="KW-0539">Nucleus</keyword>
<dbReference type="EMBL" id="NCKU01003335">
    <property type="protein sequence ID" value="RWS07719.1"/>
    <property type="molecule type" value="Genomic_DNA"/>
</dbReference>
<feature type="compositionally biased region" description="Basic residues" evidence="5">
    <location>
        <begin position="550"/>
        <end position="559"/>
    </location>
</feature>
<evidence type="ECO:0000313" key="8">
    <source>
        <dbReference type="EMBL" id="RWS07719.1"/>
    </source>
</evidence>
<protein>
    <submittedName>
        <fullName evidence="7">Pre-mRNA 3</fullName>
    </submittedName>
</protein>
<dbReference type="Pfam" id="PF05182">
    <property type="entry name" value="Fip1"/>
    <property type="match status" value="1"/>
</dbReference>
<comment type="caution">
    <text evidence="7">The sequence shown here is derived from an EMBL/GenBank/DDBJ whole genome shotgun (WGS) entry which is preliminary data.</text>
</comment>
<dbReference type="OrthoDB" id="1917198at2759"/>
<feature type="compositionally biased region" description="Acidic residues" evidence="5">
    <location>
        <begin position="85"/>
        <end position="104"/>
    </location>
</feature>
<evidence type="ECO:0000313" key="7">
    <source>
        <dbReference type="EMBL" id="RWS07717.1"/>
    </source>
</evidence>
<feature type="compositionally biased region" description="Low complexity" evidence="5">
    <location>
        <begin position="113"/>
        <end position="124"/>
    </location>
</feature>
<dbReference type="InterPro" id="IPR007854">
    <property type="entry name" value="Fip1_dom"/>
</dbReference>
<sequence>MQTAIETNEGNVKSEYESGEQQEEQLEQLQQQQDDQQQHQTSAIDECDSSNIGEDAFLNDEPSIEINFEDRTVDNGHATSKSEFNDESDVNDEEDDEDDDEDDVQVTIGDIKSTTPPSSSYNSYAPVNLNIGKRGPAFGPGGQVTNAASAAKGKTSGLDIDAVGLYNGGSIYDLNLDALEEKPWRKPGADITDYFNYGFTEETWKIYCERQKKLRLELVGGAGPSASTEPNVGVTVSSKPFGSQTPTKVSDLPIPVASVNENSKYSGIGMTKKAGPPPGRKPSGTIDVIGGGTPNTPSVLPSRRPPDTKENYIQVIGNRPPGPPGPGMPPGHPPFGMPPPPFSMPPPPGMEFPPGMPPPGMHHPPLMHNGQPIPFPPGVDFGPPRFPPPGMPPNMNQDGSNYEGDDVNYGENEEKSNSEGGGQRDRERDRESNRDYHHGHHNHHRGSRGYSHSRDYRDESYRRDHHHYREQFGENHERSRERESKDYESSSRRHRDRDRDRDREKERDREKDSEHRERDREYRDRDSREGSRRRHHDYEEEGRSRSSSSSRHKHSKRSKREKEEEESTEKH</sequence>
<reference evidence="7 11" key="1">
    <citation type="journal article" date="2018" name="Gigascience">
        <title>Genomes of trombidid mites reveal novel predicted allergens and laterally-transferred genes associated with secondary metabolism.</title>
        <authorList>
            <person name="Dong X."/>
            <person name="Chaisiri K."/>
            <person name="Xia D."/>
            <person name="Armstrong S.D."/>
            <person name="Fang Y."/>
            <person name="Donnelly M.J."/>
            <person name="Kadowaki T."/>
            <person name="McGarry J.W."/>
            <person name="Darby A.C."/>
            <person name="Makepeace B.L."/>
        </authorList>
    </citation>
    <scope>NUCLEOTIDE SEQUENCE [LARGE SCALE GENOMIC DNA]</scope>
    <source>
        <strain evidence="7">UoL-WK</strain>
    </source>
</reference>
<dbReference type="STRING" id="1965070.A0A3S3P8U4"/>
<feature type="region of interest" description="Disordered" evidence="5">
    <location>
        <begin position="266"/>
        <end position="571"/>
    </location>
</feature>
<dbReference type="GO" id="GO:0005847">
    <property type="term" value="C:mRNA cleavage and polyadenylation specificity factor complex"/>
    <property type="evidence" value="ECO:0007669"/>
    <property type="project" value="TreeGrafter"/>
</dbReference>
<feature type="compositionally biased region" description="Polar residues" evidence="5">
    <location>
        <begin position="1"/>
        <end position="11"/>
    </location>
</feature>
<dbReference type="EMBL" id="NCKU01003336">
    <property type="protein sequence ID" value="RWS07717.1"/>
    <property type="molecule type" value="Genomic_DNA"/>
</dbReference>
<feature type="compositionally biased region" description="Basic and acidic residues" evidence="5">
    <location>
        <begin position="452"/>
        <end position="544"/>
    </location>
</feature>
<dbReference type="EMBL" id="NCKU01000946">
    <property type="protein sequence ID" value="RWS13569.1"/>
    <property type="molecule type" value="Genomic_DNA"/>
</dbReference>
<feature type="compositionally biased region" description="Basic residues" evidence="5">
    <location>
        <begin position="437"/>
        <end position="447"/>
    </location>
</feature>
<reference evidence="7" key="2">
    <citation type="submission" date="2018-11" db="EMBL/GenBank/DDBJ databases">
        <title>Trombidioid mite genomics.</title>
        <authorList>
            <person name="Dong X."/>
        </authorList>
    </citation>
    <scope>NUCLEOTIDE SEQUENCE</scope>
    <source>
        <strain evidence="7">UoL-WK</strain>
    </source>
</reference>
<feature type="domain" description="Pre-mRNA polyadenylation factor Fip1" evidence="6">
    <location>
        <begin position="173"/>
        <end position="215"/>
    </location>
</feature>
<evidence type="ECO:0000313" key="10">
    <source>
        <dbReference type="EMBL" id="RWS13578.1"/>
    </source>
</evidence>
<feature type="compositionally biased region" description="Polar residues" evidence="5">
    <location>
        <begin position="225"/>
        <end position="248"/>
    </location>
</feature>
<evidence type="ECO:0000256" key="5">
    <source>
        <dbReference type="SAM" id="MobiDB-lite"/>
    </source>
</evidence>
<keyword evidence="3" id="KW-0507">mRNA processing</keyword>
<evidence type="ECO:0000313" key="9">
    <source>
        <dbReference type="EMBL" id="RWS13569.1"/>
    </source>
</evidence>
<feature type="region of interest" description="Disordered" evidence="5">
    <location>
        <begin position="224"/>
        <end position="249"/>
    </location>
</feature>
<dbReference type="GO" id="GO:0006397">
    <property type="term" value="P:mRNA processing"/>
    <property type="evidence" value="ECO:0007669"/>
    <property type="project" value="UniProtKB-KW"/>
</dbReference>
<evidence type="ECO:0000259" key="6">
    <source>
        <dbReference type="Pfam" id="PF05182"/>
    </source>
</evidence>
<dbReference type="Proteomes" id="UP000285301">
    <property type="component" value="Unassembled WGS sequence"/>
</dbReference>
<gene>
    <name evidence="7" type="ORF">B4U79_05059</name>
    <name evidence="8" type="ORF">B4U79_05819</name>
    <name evidence="10" type="ORF">B4U79_08101</name>
    <name evidence="9" type="ORF">B4U79_12187</name>
</gene>
<dbReference type="AlphaFoldDB" id="A0A3S3P8U4"/>
<dbReference type="EMBL" id="NCKU01000944">
    <property type="protein sequence ID" value="RWS13578.1"/>
    <property type="molecule type" value="Genomic_DNA"/>
</dbReference>
<accession>A0A3S3P8U4</accession>
<dbReference type="PANTHER" id="PTHR13484">
    <property type="entry name" value="FIP1-LIKE 1 PROTEIN"/>
    <property type="match status" value="1"/>
</dbReference>
<comment type="similarity">
    <text evidence="2">Belongs to the FIP1 family.</text>
</comment>
<evidence type="ECO:0000256" key="2">
    <source>
        <dbReference type="ARBA" id="ARBA00007459"/>
    </source>
</evidence>
<keyword evidence="11" id="KW-1185">Reference proteome</keyword>
<dbReference type="InterPro" id="IPR051187">
    <property type="entry name" value="Pre-mRNA_3'-end_processing_reg"/>
</dbReference>
<name>A0A3S3P8U4_9ACAR</name>
<proteinExistence type="inferred from homology"/>